<dbReference type="Proteomes" id="UP001499979">
    <property type="component" value="Unassembled WGS sequence"/>
</dbReference>
<name>A0ABP4ETR7_9ACTN</name>
<organism evidence="2 3">
    <name type="scientific">Nocardioides aquiterrae</name>
    <dbReference type="NCBI Taxonomy" id="203799"/>
    <lineage>
        <taxon>Bacteria</taxon>
        <taxon>Bacillati</taxon>
        <taxon>Actinomycetota</taxon>
        <taxon>Actinomycetes</taxon>
        <taxon>Propionibacteriales</taxon>
        <taxon>Nocardioidaceae</taxon>
        <taxon>Nocardioides</taxon>
    </lineage>
</organism>
<comment type="caution">
    <text evidence="2">The sequence shown here is derived from an EMBL/GenBank/DDBJ whole genome shotgun (WGS) entry which is preliminary data.</text>
</comment>
<dbReference type="EMBL" id="BAAAJE010000001">
    <property type="protein sequence ID" value="GAA1125821.1"/>
    <property type="molecule type" value="Genomic_DNA"/>
</dbReference>
<keyword evidence="1" id="KW-1133">Transmembrane helix</keyword>
<dbReference type="RefSeq" id="WP_343904823.1">
    <property type="nucleotide sequence ID" value="NZ_BAAAJE010000001.1"/>
</dbReference>
<gene>
    <name evidence="2" type="ORF">GCM10009606_01880</name>
</gene>
<sequence>MTRRHALFLIVLLAAVVNLPLLHSWYVDQKVRTSGTDVTATVVDDRVLNGDEYWLSFTFPEDVDPDQRTWTAEVDEEAYDDAVASQTIPVRVVEDDPAAYRAEGTVTSSVPLVMTLVADAILLLVALLLWRSGGRMRPRLRAVALEDVERCAPETLLDRIGGEDYLIRGEVLEIGEGSVTLDLGNRAVVVLLDGHQNSVGHQQPAQVRARLID</sequence>
<feature type="transmembrane region" description="Helical" evidence="1">
    <location>
        <begin position="110"/>
        <end position="130"/>
    </location>
</feature>
<evidence type="ECO:0008006" key="4">
    <source>
        <dbReference type="Google" id="ProtNLM"/>
    </source>
</evidence>
<keyword evidence="1" id="KW-0472">Membrane</keyword>
<reference evidence="3" key="1">
    <citation type="journal article" date="2019" name="Int. J. Syst. Evol. Microbiol.">
        <title>The Global Catalogue of Microorganisms (GCM) 10K type strain sequencing project: providing services to taxonomists for standard genome sequencing and annotation.</title>
        <authorList>
            <consortium name="The Broad Institute Genomics Platform"/>
            <consortium name="The Broad Institute Genome Sequencing Center for Infectious Disease"/>
            <person name="Wu L."/>
            <person name="Ma J."/>
        </authorList>
    </citation>
    <scope>NUCLEOTIDE SEQUENCE [LARGE SCALE GENOMIC DNA]</scope>
    <source>
        <strain evidence="3">JCM 11813</strain>
    </source>
</reference>
<protein>
    <recommendedName>
        <fullName evidence="4">DUF3592 domain-containing protein</fullName>
    </recommendedName>
</protein>
<evidence type="ECO:0000313" key="3">
    <source>
        <dbReference type="Proteomes" id="UP001499979"/>
    </source>
</evidence>
<keyword evidence="3" id="KW-1185">Reference proteome</keyword>
<evidence type="ECO:0000256" key="1">
    <source>
        <dbReference type="SAM" id="Phobius"/>
    </source>
</evidence>
<evidence type="ECO:0000313" key="2">
    <source>
        <dbReference type="EMBL" id="GAA1125821.1"/>
    </source>
</evidence>
<proteinExistence type="predicted"/>
<accession>A0ABP4ETR7</accession>
<keyword evidence="1" id="KW-0812">Transmembrane</keyword>